<dbReference type="PANTHER" id="PTHR46539:SF1">
    <property type="entry name" value="E3 UBIQUITIN-PROTEIN LIGASE ATL42"/>
    <property type="match status" value="1"/>
</dbReference>
<evidence type="ECO:0000256" key="1">
    <source>
        <dbReference type="ARBA" id="ARBA00004370"/>
    </source>
</evidence>
<dbReference type="CDD" id="cd16473">
    <property type="entry name" value="RING-H2_RNF103"/>
    <property type="match status" value="1"/>
</dbReference>
<keyword evidence="10" id="KW-0732">Signal</keyword>
<dbReference type="Gene3D" id="3.30.40.10">
    <property type="entry name" value="Zinc/RING finger domain, C3HC4 (zinc finger)"/>
    <property type="match status" value="1"/>
</dbReference>
<dbReference type="AlphaFoldDB" id="A0A1R2BVR7"/>
<proteinExistence type="predicted"/>
<evidence type="ECO:0000256" key="3">
    <source>
        <dbReference type="ARBA" id="ARBA00022723"/>
    </source>
</evidence>
<feature type="transmembrane region" description="Helical" evidence="9">
    <location>
        <begin position="272"/>
        <end position="295"/>
    </location>
</feature>
<dbReference type="EMBL" id="MPUH01000406">
    <property type="protein sequence ID" value="OMJ80826.1"/>
    <property type="molecule type" value="Genomic_DNA"/>
</dbReference>
<dbReference type="GO" id="GO:0016020">
    <property type="term" value="C:membrane"/>
    <property type="evidence" value="ECO:0007669"/>
    <property type="project" value="UniProtKB-SubCell"/>
</dbReference>
<dbReference type="PROSITE" id="PS01186">
    <property type="entry name" value="EGF_2"/>
    <property type="match status" value="1"/>
</dbReference>
<keyword evidence="4 8" id="KW-0863">Zinc-finger</keyword>
<dbReference type="GO" id="GO:0008270">
    <property type="term" value="F:zinc ion binding"/>
    <property type="evidence" value="ECO:0007669"/>
    <property type="project" value="UniProtKB-KW"/>
</dbReference>
<keyword evidence="6 9" id="KW-1133">Transmembrane helix</keyword>
<feature type="chain" id="PRO_5012255330" description="RING-type domain-containing protein" evidence="10">
    <location>
        <begin position="19"/>
        <end position="393"/>
    </location>
</feature>
<evidence type="ECO:0000256" key="7">
    <source>
        <dbReference type="ARBA" id="ARBA00023136"/>
    </source>
</evidence>
<evidence type="ECO:0000256" key="4">
    <source>
        <dbReference type="ARBA" id="ARBA00022771"/>
    </source>
</evidence>
<evidence type="ECO:0000313" key="12">
    <source>
        <dbReference type="EMBL" id="OMJ80826.1"/>
    </source>
</evidence>
<sequence>MKYYVLLIIFEAAFSVYTEILENLPEDYVFYLNYSGIDERKFKQAYLSLMTKEIVSTLFVANAESAPEYDVKQEVWNITADLQDTYSWMSYGKDHFLNLESDKNWFIGIFTYGKSDSARWNFTVIETEQAECWGKCEQNGKCVDGNCECNSGFIGHDCQDYFYTVDSKSNYSFSIYPYTYIYMLGSPNEELECVFSKTTGFIKVYLINSLLTTGKLPGHIFYDEFLEEGFSKTTFKMRIPKSSSFSLISESEIVFSSIECKSYLSASNDRKALILGILIGIVGFVIISWIGYLCYKHCRSPRHYTQKIAPKNTSHDDTDIKEYSDLDRNEDEYCTICLEQFRKNTKIRQLDCGHIFHRECVDLWLRTNQYCCICKQNYLKKAAYFIPIPISAK</sequence>
<evidence type="ECO:0000259" key="11">
    <source>
        <dbReference type="PROSITE" id="PS50089"/>
    </source>
</evidence>
<keyword evidence="13" id="KW-1185">Reference proteome</keyword>
<feature type="signal peptide" evidence="10">
    <location>
        <begin position="1"/>
        <end position="18"/>
    </location>
</feature>
<keyword evidence="3" id="KW-0479">Metal-binding</keyword>
<evidence type="ECO:0000256" key="8">
    <source>
        <dbReference type="PROSITE-ProRule" id="PRU00175"/>
    </source>
</evidence>
<dbReference type="Gene3D" id="2.10.25.10">
    <property type="entry name" value="Laminin"/>
    <property type="match status" value="1"/>
</dbReference>
<dbReference type="Pfam" id="PF13639">
    <property type="entry name" value="zf-RING_2"/>
    <property type="match status" value="1"/>
</dbReference>
<evidence type="ECO:0000256" key="9">
    <source>
        <dbReference type="SAM" id="Phobius"/>
    </source>
</evidence>
<dbReference type="InterPro" id="IPR013083">
    <property type="entry name" value="Znf_RING/FYVE/PHD"/>
</dbReference>
<keyword evidence="2 9" id="KW-0812">Transmembrane</keyword>
<reference evidence="12 13" key="1">
    <citation type="submission" date="2016-11" db="EMBL/GenBank/DDBJ databases">
        <title>The macronuclear genome of Stentor coeruleus: a giant cell with tiny introns.</title>
        <authorList>
            <person name="Slabodnick M."/>
            <person name="Ruby J.G."/>
            <person name="Reiff S.B."/>
            <person name="Swart E.C."/>
            <person name="Gosai S."/>
            <person name="Prabakaran S."/>
            <person name="Witkowska E."/>
            <person name="Larue G.E."/>
            <person name="Fisher S."/>
            <person name="Freeman R.M."/>
            <person name="Gunawardena J."/>
            <person name="Chu W."/>
            <person name="Stover N.A."/>
            <person name="Gregory B.D."/>
            <person name="Nowacki M."/>
            <person name="Derisi J."/>
            <person name="Roy S.W."/>
            <person name="Marshall W.F."/>
            <person name="Sood P."/>
        </authorList>
    </citation>
    <scope>NUCLEOTIDE SEQUENCE [LARGE SCALE GENOMIC DNA]</scope>
    <source>
        <strain evidence="12">WM001</strain>
    </source>
</reference>
<name>A0A1R2BVR7_9CILI</name>
<evidence type="ECO:0000256" key="10">
    <source>
        <dbReference type="SAM" id="SignalP"/>
    </source>
</evidence>
<dbReference type="PROSITE" id="PS00022">
    <property type="entry name" value="EGF_1"/>
    <property type="match status" value="1"/>
</dbReference>
<comment type="caution">
    <text evidence="12">The sequence shown here is derived from an EMBL/GenBank/DDBJ whole genome shotgun (WGS) entry which is preliminary data.</text>
</comment>
<evidence type="ECO:0000313" key="13">
    <source>
        <dbReference type="Proteomes" id="UP000187209"/>
    </source>
</evidence>
<evidence type="ECO:0000256" key="6">
    <source>
        <dbReference type="ARBA" id="ARBA00022989"/>
    </source>
</evidence>
<keyword evidence="5" id="KW-0862">Zinc</keyword>
<dbReference type="InterPro" id="IPR001841">
    <property type="entry name" value="Znf_RING"/>
</dbReference>
<dbReference type="Proteomes" id="UP000187209">
    <property type="component" value="Unassembled WGS sequence"/>
</dbReference>
<dbReference type="OrthoDB" id="439844at2759"/>
<gene>
    <name evidence="12" type="ORF">SteCoe_18828</name>
</gene>
<organism evidence="12 13">
    <name type="scientific">Stentor coeruleus</name>
    <dbReference type="NCBI Taxonomy" id="5963"/>
    <lineage>
        <taxon>Eukaryota</taxon>
        <taxon>Sar</taxon>
        <taxon>Alveolata</taxon>
        <taxon>Ciliophora</taxon>
        <taxon>Postciliodesmatophora</taxon>
        <taxon>Heterotrichea</taxon>
        <taxon>Heterotrichida</taxon>
        <taxon>Stentoridae</taxon>
        <taxon>Stentor</taxon>
    </lineage>
</organism>
<evidence type="ECO:0000256" key="5">
    <source>
        <dbReference type="ARBA" id="ARBA00022833"/>
    </source>
</evidence>
<dbReference type="PROSITE" id="PS50089">
    <property type="entry name" value="ZF_RING_2"/>
    <property type="match status" value="1"/>
</dbReference>
<protein>
    <recommendedName>
        <fullName evidence="11">RING-type domain-containing protein</fullName>
    </recommendedName>
</protein>
<dbReference type="SUPFAM" id="SSF57850">
    <property type="entry name" value="RING/U-box"/>
    <property type="match status" value="1"/>
</dbReference>
<dbReference type="SMART" id="SM00184">
    <property type="entry name" value="RING"/>
    <property type="match status" value="1"/>
</dbReference>
<dbReference type="InterPro" id="IPR000742">
    <property type="entry name" value="EGF"/>
</dbReference>
<comment type="subcellular location">
    <subcellularLocation>
        <location evidence="1">Membrane</location>
    </subcellularLocation>
</comment>
<evidence type="ECO:0000256" key="2">
    <source>
        <dbReference type="ARBA" id="ARBA00022692"/>
    </source>
</evidence>
<accession>A0A1R2BVR7</accession>
<dbReference type="PANTHER" id="PTHR46539">
    <property type="entry name" value="E3 UBIQUITIN-PROTEIN LIGASE ATL42"/>
    <property type="match status" value="1"/>
</dbReference>
<keyword evidence="7 9" id="KW-0472">Membrane</keyword>
<feature type="domain" description="RING-type" evidence="11">
    <location>
        <begin position="334"/>
        <end position="375"/>
    </location>
</feature>